<protein>
    <submittedName>
        <fullName evidence="1">Uncharacterized protein</fullName>
    </submittedName>
</protein>
<dbReference type="InParanoid" id="D6Z642"/>
<gene>
    <name evidence="1" type="ordered locus">DaAHT2_0213</name>
</gene>
<name>D6Z642_DESAT</name>
<dbReference type="KEGG" id="dak:DaAHT2_0213"/>
<dbReference type="EMBL" id="CP001940">
    <property type="protein sequence ID" value="ADH84924.1"/>
    <property type="molecule type" value="Genomic_DNA"/>
</dbReference>
<proteinExistence type="predicted"/>
<keyword evidence="2" id="KW-1185">Reference proteome</keyword>
<dbReference type="HOGENOM" id="CLU_1150418_0_0_7"/>
<dbReference type="Proteomes" id="UP000001508">
    <property type="component" value="Chromosome"/>
</dbReference>
<dbReference type="RefSeq" id="WP_013162455.1">
    <property type="nucleotide sequence ID" value="NC_014216.1"/>
</dbReference>
<dbReference type="AlphaFoldDB" id="D6Z642"/>
<dbReference type="STRING" id="589865.DaAHT2_0213"/>
<sequence length="259" mass="30368">MSAKQKSLDNILADEVKQEIAGRYFGFRKLIEEDTQDYTQKIRRHSVILEKRISFDLIRLYLLLGREELIQQFLQLAGLKERLFFDPYLLESPTIQQRVFECQRFKGWTRKGRFVRYSLTCYDNLAFHVKLYHQKLQELANDRYNIMATIEAFYEQNNISAILAFLRSLGDDHSTGAMQGDKEIGLAEGLDEKLKINPPAPLEQMLPLIKPLPPMVDLKRPLRRLFKQAYLLQKPEIISLFDAHSTPCPERDYALKTDR</sequence>
<reference evidence="2" key="1">
    <citation type="submission" date="2010-02" db="EMBL/GenBank/DDBJ databases">
        <title>Complete sequence of Desulfurivibrio alkaliphilus AHT2.</title>
        <authorList>
            <consortium name="US DOE Joint Genome Institute"/>
            <person name="Pitluck S."/>
            <person name="Chertkov O."/>
            <person name="Detter J.C."/>
            <person name="Han C."/>
            <person name="Tapia R."/>
            <person name="Larimer F."/>
            <person name="Land M."/>
            <person name="Hauser L."/>
            <person name="Kyrpides N."/>
            <person name="Mikhailova N."/>
            <person name="Sorokin D.Y."/>
            <person name="Muyzer G."/>
            <person name="Woyke T."/>
        </authorList>
    </citation>
    <scope>NUCLEOTIDE SEQUENCE [LARGE SCALE GENOMIC DNA]</scope>
    <source>
        <strain evidence="2">DSM 19089 / UNIQEM U267 / AHT2</strain>
    </source>
</reference>
<organism evidence="1 2">
    <name type="scientific">Desulfurivibrio alkaliphilus (strain DSM 19089 / UNIQEM U267 / AHT2)</name>
    <dbReference type="NCBI Taxonomy" id="589865"/>
    <lineage>
        <taxon>Bacteria</taxon>
        <taxon>Pseudomonadati</taxon>
        <taxon>Thermodesulfobacteriota</taxon>
        <taxon>Desulfobulbia</taxon>
        <taxon>Desulfobulbales</taxon>
        <taxon>Desulfobulbaceae</taxon>
        <taxon>Desulfurivibrio</taxon>
    </lineage>
</organism>
<accession>D6Z642</accession>
<dbReference type="OrthoDB" id="9788158at2"/>
<evidence type="ECO:0000313" key="2">
    <source>
        <dbReference type="Proteomes" id="UP000001508"/>
    </source>
</evidence>
<evidence type="ECO:0000313" key="1">
    <source>
        <dbReference type="EMBL" id="ADH84924.1"/>
    </source>
</evidence>